<evidence type="ECO:0000256" key="7">
    <source>
        <dbReference type="ARBA" id="ARBA00022840"/>
    </source>
</evidence>
<dbReference type="OrthoDB" id="9784397at2"/>
<dbReference type="Proteomes" id="UP000070352">
    <property type="component" value="Unassembled WGS sequence"/>
</dbReference>
<dbReference type="Gene3D" id="3.30.565.10">
    <property type="entry name" value="Histidine kinase-like ATPase, C-terminal domain"/>
    <property type="match status" value="1"/>
</dbReference>
<evidence type="ECO:0000313" key="11">
    <source>
        <dbReference type="Proteomes" id="UP000070352"/>
    </source>
</evidence>
<dbReference type="SMART" id="SM00388">
    <property type="entry name" value="HisKA"/>
    <property type="match status" value="1"/>
</dbReference>
<feature type="domain" description="Histidine kinase" evidence="9">
    <location>
        <begin position="31"/>
        <end position="289"/>
    </location>
</feature>
<evidence type="ECO:0000256" key="6">
    <source>
        <dbReference type="ARBA" id="ARBA00022777"/>
    </source>
</evidence>
<keyword evidence="7" id="KW-0067">ATP-binding</keyword>
<comment type="catalytic activity">
    <reaction evidence="1">
        <text>ATP + protein L-histidine = ADP + protein N-phospho-L-histidine.</text>
        <dbReference type="EC" id="2.7.13.3"/>
    </reaction>
</comment>
<dbReference type="SUPFAM" id="SSF55874">
    <property type="entry name" value="ATPase domain of HSP90 chaperone/DNA topoisomerase II/histidine kinase"/>
    <property type="match status" value="1"/>
</dbReference>
<dbReference type="Pfam" id="PF02518">
    <property type="entry name" value="HATPase_c"/>
    <property type="match status" value="1"/>
</dbReference>
<reference evidence="10 11" key="1">
    <citation type="submission" date="2016-02" db="EMBL/GenBank/DDBJ databases">
        <title>Draft Genome for Tepidibacillus decaturensis nov. sp. Strain Z9, an Anaerobic, Moderately Thermophilic and Heterotrophic Bacterium from Deep Subsurface of the Illinois Basin, USA.</title>
        <authorList>
            <person name="Dong Y."/>
            <person name="Chang J.Y."/>
            <person name="Sanford R."/>
            <person name="Fouke B.W."/>
        </authorList>
    </citation>
    <scope>NUCLEOTIDE SEQUENCE [LARGE SCALE GENOMIC DNA]</scope>
    <source>
        <strain evidence="10 11">Z9</strain>
    </source>
</reference>
<keyword evidence="3" id="KW-0597">Phosphoprotein</keyword>
<dbReference type="GO" id="GO:0005524">
    <property type="term" value="F:ATP binding"/>
    <property type="evidence" value="ECO:0007669"/>
    <property type="project" value="UniProtKB-KW"/>
</dbReference>
<keyword evidence="4" id="KW-0808">Transferase</keyword>
<evidence type="ECO:0000256" key="3">
    <source>
        <dbReference type="ARBA" id="ARBA00022553"/>
    </source>
</evidence>
<name>A0A135L4D5_9BACI</name>
<dbReference type="Gene3D" id="1.10.287.130">
    <property type="match status" value="1"/>
</dbReference>
<evidence type="ECO:0000259" key="9">
    <source>
        <dbReference type="PROSITE" id="PS50109"/>
    </source>
</evidence>
<dbReference type="InterPro" id="IPR005467">
    <property type="entry name" value="His_kinase_dom"/>
</dbReference>
<accession>A0A135L4D5</accession>
<dbReference type="STRING" id="1413211.U473_07400"/>
<keyword evidence="11" id="KW-1185">Reference proteome</keyword>
<protein>
    <recommendedName>
        <fullName evidence="2">histidine kinase</fullName>
        <ecNumber evidence="2">2.7.13.3</ecNumber>
    </recommendedName>
</protein>
<dbReference type="InterPro" id="IPR003594">
    <property type="entry name" value="HATPase_dom"/>
</dbReference>
<dbReference type="PROSITE" id="PS50109">
    <property type="entry name" value="HIS_KIN"/>
    <property type="match status" value="1"/>
</dbReference>
<organism evidence="10 11">
    <name type="scientific">Tepidibacillus decaturensis</name>
    <dbReference type="NCBI Taxonomy" id="1413211"/>
    <lineage>
        <taxon>Bacteria</taxon>
        <taxon>Bacillati</taxon>
        <taxon>Bacillota</taxon>
        <taxon>Bacilli</taxon>
        <taxon>Bacillales</taxon>
        <taxon>Bacillaceae</taxon>
        <taxon>Tepidibacillus</taxon>
    </lineage>
</organism>
<dbReference type="SMART" id="SM00387">
    <property type="entry name" value="HATPase_c"/>
    <property type="match status" value="1"/>
</dbReference>
<dbReference type="PANTHER" id="PTHR43065">
    <property type="entry name" value="SENSOR HISTIDINE KINASE"/>
    <property type="match status" value="1"/>
</dbReference>
<comment type="caution">
    <text evidence="10">The sequence shown here is derived from an EMBL/GenBank/DDBJ whole genome shotgun (WGS) entry which is preliminary data.</text>
</comment>
<dbReference type="AlphaFoldDB" id="A0A135L4D5"/>
<dbReference type="PRINTS" id="PR00344">
    <property type="entry name" value="BCTRLSENSOR"/>
</dbReference>
<dbReference type="CDD" id="cd00082">
    <property type="entry name" value="HisKA"/>
    <property type="match status" value="1"/>
</dbReference>
<dbReference type="InterPro" id="IPR036890">
    <property type="entry name" value="HATPase_C_sf"/>
</dbReference>
<keyword evidence="8" id="KW-0902">Two-component regulatory system</keyword>
<dbReference type="EC" id="2.7.13.3" evidence="2"/>
<evidence type="ECO:0000256" key="1">
    <source>
        <dbReference type="ARBA" id="ARBA00000085"/>
    </source>
</evidence>
<dbReference type="PANTHER" id="PTHR43065:SF50">
    <property type="entry name" value="HISTIDINE KINASE"/>
    <property type="match status" value="1"/>
</dbReference>
<evidence type="ECO:0000256" key="4">
    <source>
        <dbReference type="ARBA" id="ARBA00022679"/>
    </source>
</evidence>
<dbReference type="SUPFAM" id="SSF47384">
    <property type="entry name" value="Homodimeric domain of signal transducing histidine kinase"/>
    <property type="match status" value="1"/>
</dbReference>
<sequence>MRKQMEEKLKSAQSQVIHQEKLAAIGQIAAGVAHEINNPLAFIKSNFDTLEKYFYKYKEVIEVYQRFKGNLREEEQLKLENINLIIEEIESIERKNNISFINEDLEELFRDSNEGIDRVNEIIKELRMFSRRGQTDIFEDYDLNEGIKNTLVVARNILKYQVQVEEYLEEIPIIHAIGGEINQVLLNLLLNATYAIKEKQPEIGLIKIRTFAKDDDVYCELEDNGIGIEEKNISSIFDPFFTTKPVGEGTGLGLSIAYDIITNKHHGAITVESTKGVGTKFMIKLPIHQAFN</sequence>
<dbReference type="InterPro" id="IPR036097">
    <property type="entry name" value="HisK_dim/P_sf"/>
</dbReference>
<evidence type="ECO:0000256" key="5">
    <source>
        <dbReference type="ARBA" id="ARBA00022741"/>
    </source>
</evidence>
<dbReference type="GO" id="GO:0000155">
    <property type="term" value="F:phosphorelay sensor kinase activity"/>
    <property type="evidence" value="ECO:0007669"/>
    <property type="project" value="InterPro"/>
</dbReference>
<keyword evidence="6" id="KW-0418">Kinase</keyword>
<dbReference type="InterPro" id="IPR003661">
    <property type="entry name" value="HisK_dim/P_dom"/>
</dbReference>
<dbReference type="InterPro" id="IPR004358">
    <property type="entry name" value="Sig_transdc_His_kin-like_C"/>
</dbReference>
<dbReference type="EMBL" id="LSKU01000001">
    <property type="protein sequence ID" value="KXG43852.1"/>
    <property type="molecule type" value="Genomic_DNA"/>
</dbReference>
<evidence type="ECO:0000256" key="2">
    <source>
        <dbReference type="ARBA" id="ARBA00012438"/>
    </source>
</evidence>
<gene>
    <name evidence="10" type="ORF">U473_07400</name>
</gene>
<evidence type="ECO:0000313" key="10">
    <source>
        <dbReference type="EMBL" id="KXG43852.1"/>
    </source>
</evidence>
<keyword evidence="5" id="KW-0547">Nucleotide-binding</keyword>
<proteinExistence type="predicted"/>
<evidence type="ECO:0000256" key="8">
    <source>
        <dbReference type="ARBA" id="ARBA00023012"/>
    </source>
</evidence>